<evidence type="ECO:0000259" key="8">
    <source>
        <dbReference type="PROSITE" id="PS51669"/>
    </source>
</evidence>
<keyword evidence="7" id="KW-0411">Iron-sulfur</keyword>
<comment type="similarity">
    <text evidence="2">Belongs to the prokaryotic molybdopterin-containing oxidoreductase family.</text>
</comment>
<keyword evidence="4" id="KW-0479">Metal-binding</keyword>
<dbReference type="Gene3D" id="3.40.228.10">
    <property type="entry name" value="Dimethylsulfoxide Reductase, domain 2"/>
    <property type="match status" value="1"/>
</dbReference>
<keyword evidence="5" id="KW-0560">Oxidoreductase</keyword>
<reference evidence="9 10" key="1">
    <citation type="submission" date="2017-06" db="EMBL/GenBank/DDBJ databases">
        <title>Novel microbial phyla capable of carbon fixation and sulfur reduction in deep-sea sediments.</title>
        <authorList>
            <person name="Huang J."/>
            <person name="Baker B."/>
            <person name="Wang Y."/>
        </authorList>
    </citation>
    <scope>NUCLEOTIDE SEQUENCE [LARGE SCALE GENOMIC DNA]</scope>
    <source>
        <strain evidence="9">B3_LCP</strain>
    </source>
</reference>
<dbReference type="Pfam" id="PF01568">
    <property type="entry name" value="Molydop_binding"/>
    <property type="match status" value="1"/>
</dbReference>
<accession>A0A532UYF3</accession>
<protein>
    <submittedName>
        <fullName evidence="9">Dehydrogenase</fullName>
    </submittedName>
</protein>
<keyword evidence="6" id="KW-0408">Iron</keyword>
<dbReference type="InterPro" id="IPR006963">
    <property type="entry name" value="Mopterin_OxRdtase_4Fe-4S_dom"/>
</dbReference>
<dbReference type="GO" id="GO:0046872">
    <property type="term" value="F:metal ion binding"/>
    <property type="evidence" value="ECO:0007669"/>
    <property type="project" value="UniProtKB-KW"/>
</dbReference>
<dbReference type="Pfam" id="PF04879">
    <property type="entry name" value="Molybdop_Fe4S4"/>
    <property type="match status" value="1"/>
</dbReference>
<dbReference type="GO" id="GO:0051536">
    <property type="term" value="F:iron-sulfur cluster binding"/>
    <property type="evidence" value="ECO:0007669"/>
    <property type="project" value="UniProtKB-KW"/>
</dbReference>
<gene>
    <name evidence="9" type="ORF">CEE37_09345</name>
</gene>
<dbReference type="GO" id="GO:0018818">
    <property type="term" value="F:acetylene hydratase activity"/>
    <property type="evidence" value="ECO:0007669"/>
    <property type="project" value="InterPro"/>
</dbReference>
<evidence type="ECO:0000313" key="9">
    <source>
        <dbReference type="EMBL" id="TKJ39932.1"/>
    </source>
</evidence>
<comment type="caution">
    <text evidence="9">The sequence shown here is derived from an EMBL/GenBank/DDBJ whole genome shotgun (WGS) entry which is preliminary data.</text>
</comment>
<dbReference type="EMBL" id="NJBN01000006">
    <property type="protein sequence ID" value="TKJ39932.1"/>
    <property type="molecule type" value="Genomic_DNA"/>
</dbReference>
<dbReference type="PANTHER" id="PTHR43742">
    <property type="entry name" value="TRIMETHYLAMINE-N-OXIDE REDUCTASE"/>
    <property type="match status" value="1"/>
</dbReference>
<evidence type="ECO:0000256" key="1">
    <source>
        <dbReference type="ARBA" id="ARBA00001942"/>
    </source>
</evidence>
<name>A0A532UYF3_UNCL8</name>
<dbReference type="AlphaFoldDB" id="A0A532UYF3"/>
<evidence type="ECO:0000256" key="4">
    <source>
        <dbReference type="ARBA" id="ARBA00022723"/>
    </source>
</evidence>
<dbReference type="PROSITE" id="PS00932">
    <property type="entry name" value="MOLYBDOPTERIN_PROK_3"/>
    <property type="match status" value="1"/>
</dbReference>
<comment type="cofactor">
    <cofactor evidence="1">
        <name>Mo-bis(molybdopterin guanine dinucleotide)</name>
        <dbReference type="ChEBI" id="CHEBI:60539"/>
    </cofactor>
</comment>
<dbReference type="Gene3D" id="2.20.25.90">
    <property type="entry name" value="ADC-like domains"/>
    <property type="match status" value="1"/>
</dbReference>
<dbReference type="InterPro" id="IPR009010">
    <property type="entry name" value="Asp_de-COase-like_dom_sf"/>
</dbReference>
<dbReference type="Gene3D" id="3.40.50.740">
    <property type="match status" value="1"/>
</dbReference>
<dbReference type="InterPro" id="IPR050612">
    <property type="entry name" value="Prok_Mopterin_Oxidored"/>
</dbReference>
<dbReference type="InterPro" id="IPR006657">
    <property type="entry name" value="MoPterin_dinucl-bd_dom"/>
</dbReference>
<dbReference type="InterPro" id="IPR006655">
    <property type="entry name" value="Mopterin_OxRdtase_prok_CS"/>
</dbReference>
<evidence type="ECO:0000256" key="7">
    <source>
        <dbReference type="ARBA" id="ARBA00023014"/>
    </source>
</evidence>
<dbReference type="InterPro" id="IPR006656">
    <property type="entry name" value="Mopterin_OxRdtase"/>
</dbReference>
<evidence type="ECO:0000256" key="3">
    <source>
        <dbReference type="ARBA" id="ARBA00022505"/>
    </source>
</evidence>
<dbReference type="SUPFAM" id="SSF50692">
    <property type="entry name" value="ADC-like"/>
    <property type="match status" value="1"/>
</dbReference>
<sequence>MSSDRIETVKRDDFTWKDGDLQVTRSICWSPPGCHGGCGLLLFHRDGKLIRVEGDIKNRYNDGRLCVRGLSVGEMIEHPLRLKKPLLRTGNRGEDKWQEVTFDEAISVISERLTAIRNEHGSESVIFCKGTARDIGAWLPRLCYGFGSPNYFGFGPGSGNACFRPRVTGATAMMGGMPVPDLGQFDYSGSGGNFQQPRCILIWGANPIISNPDGLFGGWVIDALKNGSELIVVDPQKTWLASKAKHWLKLKPGTDGALAMGMIRQIFADNLIDADFCDEWVSGITGVQKVCDPYTLDRTSRITGIPHDEIKQAAQFFARSKPANLIWGVSVDMNPGCLGTISGLVSLITLTGNIEIPGGMILQPDPFGVQRRGDDIAEFPGVKVRRIGAEEYPIIEIGNPYGQPDVLLDQMESGKPYPIKAAWLQGTSVIPSSFADPKRVMKLFGSLDFCVVVDVFKTPAGVAFADVILPAALYPEKDSIFVQYSQVGTINKVVEPPPECRSDAEIILEVGRKVAPEYFQWDSVEEWIDHRLQPMGMDFEELRDVGSVFPTVEYNKQTKGKLRADGHQGFDTPSGKIELDCSVFRKFGLNGLPHFEDCTAEYWQRFGKEDYPFILTTGSRRSYYFGSEQRQVESLRKLQTDPQVQIHPEVAYQKGISQGDEVRIFSPFGSCTMKADISDLFDPEVIHCDYGWWYPERKGRLPELFGVGECNVNELLPSGLQGPGGLGYPFRCFICSIEKV</sequence>
<dbReference type="SUPFAM" id="SSF53706">
    <property type="entry name" value="Formate dehydrogenase/DMSO reductase, domains 1-3"/>
    <property type="match status" value="1"/>
</dbReference>
<evidence type="ECO:0000256" key="5">
    <source>
        <dbReference type="ARBA" id="ARBA00023002"/>
    </source>
</evidence>
<dbReference type="Gene3D" id="2.40.40.20">
    <property type="match status" value="1"/>
</dbReference>
<dbReference type="Pfam" id="PF00384">
    <property type="entry name" value="Molybdopterin"/>
    <property type="match status" value="1"/>
</dbReference>
<feature type="domain" description="4Fe-4S Mo/W bis-MGD-type" evidence="8">
    <location>
        <begin position="21"/>
        <end position="80"/>
    </location>
</feature>
<dbReference type="PROSITE" id="PS51669">
    <property type="entry name" value="4FE4S_MOW_BIS_MGD"/>
    <property type="match status" value="1"/>
</dbReference>
<proteinExistence type="inferred from homology"/>
<dbReference type="Proteomes" id="UP000319619">
    <property type="component" value="Unassembled WGS sequence"/>
</dbReference>
<organism evidence="9 10">
    <name type="scientific">candidate division LCP-89 bacterium B3_LCP</name>
    <dbReference type="NCBI Taxonomy" id="2012998"/>
    <lineage>
        <taxon>Bacteria</taxon>
        <taxon>Pseudomonadati</taxon>
        <taxon>Bacteria division LCP-89</taxon>
    </lineage>
</organism>
<evidence type="ECO:0000313" key="10">
    <source>
        <dbReference type="Proteomes" id="UP000319619"/>
    </source>
</evidence>
<dbReference type="SMART" id="SM00926">
    <property type="entry name" value="Molybdop_Fe4S4"/>
    <property type="match status" value="1"/>
</dbReference>
<dbReference type="CDD" id="cd02781">
    <property type="entry name" value="MopB_CT_Acetylene-hydratase"/>
    <property type="match status" value="1"/>
</dbReference>
<dbReference type="GO" id="GO:0016491">
    <property type="term" value="F:oxidoreductase activity"/>
    <property type="evidence" value="ECO:0007669"/>
    <property type="project" value="UniProtKB-KW"/>
</dbReference>
<dbReference type="GO" id="GO:0043546">
    <property type="term" value="F:molybdopterin cofactor binding"/>
    <property type="evidence" value="ECO:0007669"/>
    <property type="project" value="InterPro"/>
</dbReference>
<keyword evidence="3" id="KW-0500">Molybdenum</keyword>
<evidence type="ECO:0000256" key="6">
    <source>
        <dbReference type="ARBA" id="ARBA00023004"/>
    </source>
</evidence>
<evidence type="ECO:0000256" key="2">
    <source>
        <dbReference type="ARBA" id="ARBA00010312"/>
    </source>
</evidence>
<dbReference type="InterPro" id="IPR037949">
    <property type="entry name" value="MopB_CT_Acetylene-hydratase"/>
</dbReference>